<dbReference type="PANTHER" id="PTHR37315:SF1">
    <property type="entry name" value="UPF0311 PROTEIN BLR7842"/>
    <property type="match status" value="1"/>
</dbReference>
<protein>
    <submittedName>
        <fullName evidence="1">DUF3237 domain-containing protein</fullName>
    </submittedName>
</protein>
<dbReference type="EMBL" id="PSNW01000004">
    <property type="protein sequence ID" value="PPE74357.1"/>
    <property type="molecule type" value="Genomic_DNA"/>
</dbReference>
<evidence type="ECO:0000313" key="1">
    <source>
        <dbReference type="EMBL" id="PPE74357.1"/>
    </source>
</evidence>
<dbReference type="RefSeq" id="WP_104230245.1">
    <property type="nucleotide sequence ID" value="NZ_PSNW01000004.1"/>
</dbReference>
<proteinExistence type="predicted"/>
<dbReference type="Pfam" id="PF11578">
    <property type="entry name" value="DUF3237"/>
    <property type="match status" value="1"/>
</dbReference>
<keyword evidence="2" id="KW-1185">Reference proteome</keyword>
<dbReference type="OrthoDB" id="5294829at2"/>
<sequence length="155" mass="17511">MNDLSLRGERLFTMDATLQAPPEVIGPVPEGVRINFHVTGGRFEGPRLRGRLRAVGQDAFLLRRDGIGLLEVLLTLETEDGALIDMRYDGQGDFGEEAYERFLRGEIPPDVHLHTFPRLRTAHPAYQWLQRRACVGRGHADLVRSTVRYDIYALG</sequence>
<dbReference type="Proteomes" id="UP000238220">
    <property type="component" value="Unassembled WGS sequence"/>
</dbReference>
<accession>A0A2S5THD3</accession>
<dbReference type="Gene3D" id="2.40.160.20">
    <property type="match status" value="1"/>
</dbReference>
<organism evidence="1 2">
    <name type="scientific">Solimonas fluminis</name>
    <dbReference type="NCBI Taxonomy" id="2086571"/>
    <lineage>
        <taxon>Bacteria</taxon>
        <taxon>Pseudomonadati</taxon>
        <taxon>Pseudomonadota</taxon>
        <taxon>Gammaproteobacteria</taxon>
        <taxon>Nevskiales</taxon>
        <taxon>Nevskiaceae</taxon>
        <taxon>Solimonas</taxon>
    </lineage>
</organism>
<name>A0A2S5THD3_9GAMM</name>
<dbReference type="PANTHER" id="PTHR37315">
    <property type="entry name" value="UPF0311 PROTEIN BLR7842"/>
    <property type="match status" value="1"/>
</dbReference>
<dbReference type="InterPro" id="IPR020915">
    <property type="entry name" value="UPF0311"/>
</dbReference>
<dbReference type="AlphaFoldDB" id="A0A2S5THD3"/>
<reference evidence="1 2" key="1">
    <citation type="submission" date="2018-02" db="EMBL/GenBank/DDBJ databases">
        <title>Genome sequencing of Solimonas sp. HR-BB.</title>
        <authorList>
            <person name="Lee Y."/>
            <person name="Jeon C.O."/>
        </authorList>
    </citation>
    <scope>NUCLEOTIDE SEQUENCE [LARGE SCALE GENOMIC DNA]</scope>
    <source>
        <strain evidence="1 2">HR-BB</strain>
    </source>
</reference>
<gene>
    <name evidence="1" type="ORF">C3942_10055</name>
</gene>
<comment type="caution">
    <text evidence="1">The sequence shown here is derived from an EMBL/GenBank/DDBJ whole genome shotgun (WGS) entry which is preliminary data.</text>
</comment>
<evidence type="ECO:0000313" key="2">
    <source>
        <dbReference type="Proteomes" id="UP000238220"/>
    </source>
</evidence>